<keyword evidence="2" id="KW-0677">Repeat</keyword>
<name>A0AAF3J6W4_9BILA</name>
<evidence type="ECO:0000256" key="1">
    <source>
        <dbReference type="ARBA" id="ARBA00022723"/>
    </source>
</evidence>
<dbReference type="WBParaSite" id="MBELARI_LOCUS19949">
    <property type="protein sequence ID" value="MBELARI_LOCUS19949"/>
    <property type="gene ID" value="MBELARI_LOCUS19949"/>
</dbReference>
<proteinExistence type="predicted"/>
<keyword evidence="1" id="KW-0479">Metal-binding</keyword>
<feature type="domain" description="EF-hand" evidence="3">
    <location>
        <begin position="244"/>
        <end position="279"/>
    </location>
</feature>
<organism evidence="4 5">
    <name type="scientific">Mesorhabditis belari</name>
    <dbReference type="NCBI Taxonomy" id="2138241"/>
    <lineage>
        <taxon>Eukaryota</taxon>
        <taxon>Metazoa</taxon>
        <taxon>Ecdysozoa</taxon>
        <taxon>Nematoda</taxon>
        <taxon>Chromadorea</taxon>
        <taxon>Rhabditida</taxon>
        <taxon>Rhabditina</taxon>
        <taxon>Rhabditomorpha</taxon>
        <taxon>Rhabditoidea</taxon>
        <taxon>Rhabditidae</taxon>
        <taxon>Mesorhabditinae</taxon>
        <taxon>Mesorhabditis</taxon>
    </lineage>
</organism>
<keyword evidence="4" id="KW-1185">Reference proteome</keyword>
<dbReference type="GO" id="GO:1903569">
    <property type="term" value="P:positive regulation of protein localization to ciliary membrane"/>
    <property type="evidence" value="ECO:0007669"/>
    <property type="project" value="TreeGrafter"/>
</dbReference>
<evidence type="ECO:0000313" key="5">
    <source>
        <dbReference type="WBParaSite" id="MBELARI_LOCUS19949"/>
    </source>
</evidence>
<evidence type="ECO:0000313" key="4">
    <source>
        <dbReference type="Proteomes" id="UP000887575"/>
    </source>
</evidence>
<dbReference type="Proteomes" id="UP000887575">
    <property type="component" value="Unassembled WGS sequence"/>
</dbReference>
<dbReference type="AlphaFoldDB" id="A0AAF3J6W4"/>
<dbReference type="PANTHER" id="PTHR46819:SF1">
    <property type="entry name" value="EF-HAND CALCIUM-BINDING DOMAIN-CONTAINING PROTEIN 7"/>
    <property type="match status" value="1"/>
</dbReference>
<dbReference type="GO" id="GO:0098797">
    <property type="term" value="C:plasma membrane protein complex"/>
    <property type="evidence" value="ECO:0007669"/>
    <property type="project" value="TreeGrafter"/>
</dbReference>
<dbReference type="SUPFAM" id="SSF47473">
    <property type="entry name" value="EF-hand"/>
    <property type="match status" value="1"/>
</dbReference>
<dbReference type="InterPro" id="IPR052266">
    <property type="entry name" value="Miro-EF-hand_domain"/>
</dbReference>
<sequence>MLQCESPEEFEVIFTKIVGSKSGKITKRKFFDLVACAGKTPVQWEEMWPRKEDTLGMDEAMELFECLPELEPFEEGPPLSQIQVPTALITQKVHMATDMRPNEKDELLDVLYEYDKDGLFDFDKISLRGFVLISREIRFTAFRFRLVDPQRVGIIVEIVRNTDMEEKSFVNDIFGVLSDANSDEPIGITAFRNEKGSYTTEPLALKAGDYSIVVMCAGVTFQSAKQTGDGGEQLIDENKKLTKRFKMTLMNTFEMFDWNMDGLLDRKEFDAFNAATGDEPMSDEDWQVLTKHFSLRDGCVPMSAFLQMHQIEADSCEEGNGDFADMWTSLHLIGYDDNLQLKKACPYKLSIDSELPINVVEDFRSCSKEERTVLTAYLFDIADPIEAAPLSVKIYKAQYFGILIADVSTSNADEAFQIKIVPSKGVQMRSAVDLNDFRIGSYSNHVSLAFFVSTNLQWNIDVEFDRVMH</sequence>
<accession>A0AAF3J6W4</accession>
<dbReference type="InterPro" id="IPR011992">
    <property type="entry name" value="EF-hand-dom_pair"/>
</dbReference>
<dbReference type="PANTHER" id="PTHR46819">
    <property type="entry name" value="EF-HAND CALCIUM-BINDING DOMAIN-CONTAINING PROTEIN 7"/>
    <property type="match status" value="1"/>
</dbReference>
<evidence type="ECO:0000256" key="2">
    <source>
        <dbReference type="ARBA" id="ARBA00022737"/>
    </source>
</evidence>
<dbReference type="Gene3D" id="1.10.238.10">
    <property type="entry name" value="EF-hand"/>
    <property type="match status" value="1"/>
</dbReference>
<dbReference type="GO" id="GO:0060170">
    <property type="term" value="C:ciliary membrane"/>
    <property type="evidence" value="ECO:0007669"/>
    <property type="project" value="TreeGrafter"/>
</dbReference>
<dbReference type="PROSITE" id="PS50222">
    <property type="entry name" value="EF_HAND_2"/>
    <property type="match status" value="1"/>
</dbReference>
<protein>
    <recommendedName>
        <fullName evidence="3">EF-hand domain-containing protein</fullName>
    </recommendedName>
</protein>
<dbReference type="GO" id="GO:0005509">
    <property type="term" value="F:calcium ion binding"/>
    <property type="evidence" value="ECO:0007669"/>
    <property type="project" value="InterPro"/>
</dbReference>
<dbReference type="InterPro" id="IPR002048">
    <property type="entry name" value="EF_hand_dom"/>
</dbReference>
<reference evidence="5" key="1">
    <citation type="submission" date="2024-02" db="UniProtKB">
        <authorList>
            <consortium name="WormBaseParasite"/>
        </authorList>
    </citation>
    <scope>IDENTIFICATION</scope>
</reference>
<evidence type="ECO:0000259" key="3">
    <source>
        <dbReference type="PROSITE" id="PS50222"/>
    </source>
</evidence>